<organism evidence="1 2">
    <name type="scientific">Ottowia cancrivicina</name>
    <dbReference type="NCBI Taxonomy" id="3040346"/>
    <lineage>
        <taxon>Bacteria</taxon>
        <taxon>Pseudomonadati</taxon>
        <taxon>Pseudomonadota</taxon>
        <taxon>Betaproteobacteria</taxon>
        <taxon>Burkholderiales</taxon>
        <taxon>Comamonadaceae</taxon>
        <taxon>Ottowia</taxon>
    </lineage>
</organism>
<dbReference type="AlphaFoldDB" id="A0AAW6RN33"/>
<dbReference type="EMBL" id="JARVII010000032">
    <property type="protein sequence ID" value="MDG9700344.1"/>
    <property type="molecule type" value="Genomic_DNA"/>
</dbReference>
<comment type="caution">
    <text evidence="1">The sequence shown here is derived from an EMBL/GenBank/DDBJ whole genome shotgun (WGS) entry which is preliminary data.</text>
</comment>
<evidence type="ECO:0000313" key="1">
    <source>
        <dbReference type="EMBL" id="MDG9700344.1"/>
    </source>
</evidence>
<accession>A0AAW6RN33</accession>
<dbReference type="Proteomes" id="UP001237156">
    <property type="component" value="Unassembled WGS sequence"/>
</dbReference>
<keyword evidence="2" id="KW-1185">Reference proteome</keyword>
<evidence type="ECO:0000313" key="2">
    <source>
        <dbReference type="Proteomes" id="UP001237156"/>
    </source>
</evidence>
<reference evidence="1 2" key="1">
    <citation type="submission" date="2023-04" db="EMBL/GenBank/DDBJ databases">
        <title>Ottowia paracancer sp. nov., isolated from human stomach.</title>
        <authorList>
            <person name="Song Y."/>
        </authorList>
    </citation>
    <scope>NUCLEOTIDE SEQUENCE [LARGE SCALE GENOMIC DNA]</scope>
    <source>
        <strain evidence="1 2">10c7w1</strain>
    </source>
</reference>
<name>A0AAW6RN33_9BURK</name>
<dbReference type="RefSeq" id="WP_279525080.1">
    <property type="nucleotide sequence ID" value="NZ_JARVII010000032.1"/>
</dbReference>
<protein>
    <submittedName>
        <fullName evidence="1">Uncharacterized protein</fullName>
    </submittedName>
</protein>
<sequence>MNLLAESGSGIFLIWMGSVKLKSMMGMALLAAAASVLAWSGWALYRERYPSWYEEVRLSDGRIITIKQRRRYYENYGTAESWVTFDLPELGGKRVWHSRLRPQRVDVVDGKVYVFGKPRGIKQNQYYRYPKNYMVGFVWNGADFVRIPFLSIPENIRNEENVYPCERNQMKVISIIEKDEQWCPVSGDRWRYGKKLFFLIIENWPHFMRGWVAESRFLTDFFKRRCHGDN</sequence>
<gene>
    <name evidence="1" type="ORF">QB898_11605</name>
</gene>
<proteinExistence type="predicted"/>